<evidence type="ECO:0000256" key="1">
    <source>
        <dbReference type="ARBA" id="ARBA00004173"/>
    </source>
</evidence>
<comment type="subunit">
    <text evidence="3">Homotetramer.</text>
</comment>
<proteinExistence type="inferred from homology"/>
<dbReference type="Gene3D" id="3.40.47.10">
    <property type="match status" value="1"/>
</dbReference>
<dbReference type="PIRSF" id="PIRSF000429">
    <property type="entry name" value="Ac-CoA_Ac_transf"/>
    <property type="match status" value="1"/>
</dbReference>
<dbReference type="AlphaFoldDB" id="A0A2P6VGQ0"/>
<comment type="catalytic activity">
    <reaction evidence="11">
        <text>2 acetyl-CoA = acetoacetyl-CoA + CoA</text>
        <dbReference type="Rhea" id="RHEA:21036"/>
        <dbReference type="ChEBI" id="CHEBI:57286"/>
        <dbReference type="ChEBI" id="CHEBI:57287"/>
        <dbReference type="ChEBI" id="CHEBI:57288"/>
        <dbReference type="EC" id="2.3.1.9"/>
    </reaction>
    <physiologicalReaction direction="left-to-right" evidence="11">
        <dbReference type="Rhea" id="RHEA:21037"/>
    </physiologicalReaction>
</comment>
<dbReference type="GO" id="GO:0005739">
    <property type="term" value="C:mitochondrion"/>
    <property type="evidence" value="ECO:0007669"/>
    <property type="project" value="UniProtKB-SubCell"/>
</dbReference>
<sequence length="449" mass="45495">MGGLPLQGESFGVGRFSASAAAAAGGGGGGDAAAVMQPPQRPRAAPPGQQAVYIVSVVRSPLGAFMGGLSPLSATDLGAAVIKAALQRGRVPPGAVGEVLMGNVVSAGLGQAPARQASLKAGLPLAVDCTTINKVCSSGLKAIMLGAQSIAVGTNSVVVAGGMESMSNIPYYAPSLRAGARLGHAQLVDGMIQDGLWDAFHDIHMGECAEMCAEQLGIGRAEQDEHAIASVERARAATAAGLVDWEVTGIEVPAKGGGTQLFAEDEAIHKMNADKLRKLKPFFRPQSGTVTAGNASPISDGAAAVVLASAEAVRRHGLPVLGRVLGFGDAAVDPRDFPTAPTLAIPKALDAAGLSAEHVDYWEINEAFSVVDLANRKLLKLDPARVNVFGGAVAIGHPIGASGTRLIVTLLNVLRCKQGRVGVAAICNGGGGASAMVVERLDAVPDLDQ</sequence>
<dbReference type="SUPFAM" id="SSF53901">
    <property type="entry name" value="Thiolase-like"/>
    <property type="match status" value="2"/>
</dbReference>
<dbReference type="OrthoDB" id="5404651at2759"/>
<keyword evidence="6" id="KW-0479">Metal-binding</keyword>
<dbReference type="InterPro" id="IPR020610">
    <property type="entry name" value="Thiolase_AS"/>
</dbReference>
<evidence type="ECO:0000259" key="14">
    <source>
        <dbReference type="Pfam" id="PF00108"/>
    </source>
</evidence>
<dbReference type="GO" id="GO:0006635">
    <property type="term" value="P:fatty acid beta-oxidation"/>
    <property type="evidence" value="ECO:0007669"/>
    <property type="project" value="TreeGrafter"/>
</dbReference>
<feature type="active site" description="Proton acceptor" evidence="12">
    <location>
        <position position="397"/>
    </location>
</feature>
<accession>A0A2P6VGQ0</accession>
<keyword evidence="8" id="KW-0630">Potassium</keyword>
<dbReference type="EMBL" id="LHPF02000007">
    <property type="protein sequence ID" value="PSC73261.1"/>
    <property type="molecule type" value="Genomic_DNA"/>
</dbReference>
<dbReference type="InterPro" id="IPR020616">
    <property type="entry name" value="Thiolase_N"/>
</dbReference>
<evidence type="ECO:0000256" key="2">
    <source>
        <dbReference type="ARBA" id="ARBA00010982"/>
    </source>
</evidence>
<evidence type="ECO:0000256" key="4">
    <source>
        <dbReference type="ARBA" id="ARBA00012705"/>
    </source>
</evidence>
<evidence type="ECO:0000313" key="17">
    <source>
        <dbReference type="Proteomes" id="UP000239649"/>
    </source>
</evidence>
<comment type="caution">
    <text evidence="16">The sequence shown here is derived from an EMBL/GenBank/DDBJ whole genome shotgun (WGS) entry which is preliminary data.</text>
</comment>
<dbReference type="PANTHER" id="PTHR18919">
    <property type="entry name" value="ACETYL-COA C-ACYLTRANSFERASE"/>
    <property type="match status" value="1"/>
</dbReference>
<feature type="domain" description="Thiolase C-terminal" evidence="15">
    <location>
        <begin position="319"/>
        <end position="440"/>
    </location>
</feature>
<organism evidence="16 17">
    <name type="scientific">Micractinium conductrix</name>
    <dbReference type="NCBI Taxonomy" id="554055"/>
    <lineage>
        <taxon>Eukaryota</taxon>
        <taxon>Viridiplantae</taxon>
        <taxon>Chlorophyta</taxon>
        <taxon>core chlorophytes</taxon>
        <taxon>Trebouxiophyceae</taxon>
        <taxon>Chlorellales</taxon>
        <taxon>Chlorellaceae</taxon>
        <taxon>Chlorella clade</taxon>
        <taxon>Micractinium</taxon>
    </lineage>
</organism>
<dbReference type="GO" id="GO:0046872">
    <property type="term" value="F:metal ion binding"/>
    <property type="evidence" value="ECO:0007669"/>
    <property type="project" value="UniProtKB-KW"/>
</dbReference>
<evidence type="ECO:0000256" key="5">
    <source>
        <dbReference type="ARBA" id="ARBA00022679"/>
    </source>
</evidence>
<protein>
    <recommendedName>
        <fullName evidence="4">acetyl-CoA C-acetyltransferase</fullName>
        <ecNumber evidence="4">2.3.1.9</ecNumber>
    </recommendedName>
</protein>
<dbReference type="GO" id="GO:0003985">
    <property type="term" value="F:acetyl-CoA C-acetyltransferase activity"/>
    <property type="evidence" value="ECO:0007669"/>
    <property type="project" value="UniProtKB-EC"/>
</dbReference>
<dbReference type="PROSITE" id="PS00098">
    <property type="entry name" value="THIOLASE_1"/>
    <property type="match status" value="1"/>
</dbReference>
<evidence type="ECO:0000256" key="9">
    <source>
        <dbReference type="ARBA" id="ARBA00023128"/>
    </source>
</evidence>
<dbReference type="STRING" id="554055.A0A2P6VGQ0"/>
<evidence type="ECO:0000256" key="12">
    <source>
        <dbReference type="PIRSR" id="PIRSR000429-1"/>
    </source>
</evidence>
<evidence type="ECO:0000256" key="6">
    <source>
        <dbReference type="ARBA" id="ARBA00022723"/>
    </source>
</evidence>
<dbReference type="InterPro" id="IPR016039">
    <property type="entry name" value="Thiolase-like"/>
</dbReference>
<dbReference type="PROSITE" id="PS00737">
    <property type="entry name" value="THIOLASE_2"/>
    <property type="match status" value="1"/>
</dbReference>
<dbReference type="NCBIfam" id="TIGR01930">
    <property type="entry name" value="AcCoA-C-Actrans"/>
    <property type="match status" value="1"/>
</dbReference>
<dbReference type="Pfam" id="PF00108">
    <property type="entry name" value="Thiolase_N"/>
    <property type="match status" value="1"/>
</dbReference>
<dbReference type="Pfam" id="PF02803">
    <property type="entry name" value="Thiolase_C"/>
    <property type="match status" value="1"/>
</dbReference>
<dbReference type="PANTHER" id="PTHR18919:SF156">
    <property type="entry name" value="ACETYL-COA ACETYLTRANSFERASE, MITOCHONDRIAL"/>
    <property type="match status" value="1"/>
</dbReference>
<keyword evidence="10 13" id="KW-0012">Acyltransferase</keyword>
<dbReference type="CDD" id="cd00751">
    <property type="entry name" value="thiolase"/>
    <property type="match status" value="1"/>
</dbReference>
<evidence type="ECO:0000313" key="16">
    <source>
        <dbReference type="EMBL" id="PSC73261.1"/>
    </source>
</evidence>
<evidence type="ECO:0000256" key="8">
    <source>
        <dbReference type="ARBA" id="ARBA00022958"/>
    </source>
</evidence>
<name>A0A2P6VGQ0_9CHLO</name>
<reference evidence="16 17" key="1">
    <citation type="journal article" date="2018" name="Plant J.">
        <title>Genome sequences of Chlorella sorokiniana UTEX 1602 and Micractinium conductrix SAG 241.80: implications to maltose excretion by a green alga.</title>
        <authorList>
            <person name="Arriola M.B."/>
            <person name="Velmurugan N."/>
            <person name="Zhang Y."/>
            <person name="Plunkett M.H."/>
            <person name="Hondzo H."/>
            <person name="Barney B.M."/>
        </authorList>
    </citation>
    <scope>NUCLEOTIDE SEQUENCE [LARGE SCALE GENOMIC DNA]</scope>
    <source>
        <strain evidence="16 17">SAG 241.80</strain>
    </source>
</reference>
<evidence type="ECO:0000259" key="15">
    <source>
        <dbReference type="Pfam" id="PF02803"/>
    </source>
</evidence>
<keyword evidence="9" id="KW-0496">Mitochondrion</keyword>
<feature type="domain" description="Thiolase N-terminal" evidence="14">
    <location>
        <begin position="52"/>
        <end position="310"/>
    </location>
</feature>
<comment type="similarity">
    <text evidence="2 13">Belongs to the thiolase-like superfamily. Thiolase family.</text>
</comment>
<evidence type="ECO:0000256" key="13">
    <source>
        <dbReference type="RuleBase" id="RU003557"/>
    </source>
</evidence>
<dbReference type="Proteomes" id="UP000239649">
    <property type="component" value="Unassembled WGS sequence"/>
</dbReference>
<evidence type="ECO:0000256" key="7">
    <source>
        <dbReference type="ARBA" id="ARBA00022946"/>
    </source>
</evidence>
<dbReference type="EC" id="2.3.1.9" evidence="4"/>
<keyword evidence="5 13" id="KW-0808">Transferase</keyword>
<keyword evidence="17" id="KW-1185">Reference proteome</keyword>
<feature type="active site" description="Acyl-thioester intermediate" evidence="12">
    <location>
        <position position="136"/>
    </location>
</feature>
<evidence type="ECO:0000256" key="11">
    <source>
        <dbReference type="ARBA" id="ARBA00052235"/>
    </source>
</evidence>
<dbReference type="InterPro" id="IPR002155">
    <property type="entry name" value="Thiolase"/>
</dbReference>
<gene>
    <name evidence="16" type="ORF">C2E20_3480</name>
</gene>
<evidence type="ECO:0000256" key="10">
    <source>
        <dbReference type="ARBA" id="ARBA00023315"/>
    </source>
</evidence>
<comment type="subcellular location">
    <subcellularLocation>
        <location evidence="1">Mitochondrion</location>
    </subcellularLocation>
</comment>
<dbReference type="InterPro" id="IPR020613">
    <property type="entry name" value="Thiolase_CS"/>
</dbReference>
<feature type="active site" description="Proton acceptor" evidence="12">
    <location>
        <position position="427"/>
    </location>
</feature>
<keyword evidence="7" id="KW-0809">Transit peptide</keyword>
<dbReference type="InterPro" id="IPR020615">
    <property type="entry name" value="Thiolase_acyl_enz_int_AS"/>
</dbReference>
<dbReference type="PROSITE" id="PS00099">
    <property type="entry name" value="THIOLASE_3"/>
    <property type="match status" value="1"/>
</dbReference>
<evidence type="ECO:0000256" key="3">
    <source>
        <dbReference type="ARBA" id="ARBA00011881"/>
    </source>
</evidence>
<dbReference type="InterPro" id="IPR020617">
    <property type="entry name" value="Thiolase_C"/>
</dbReference>
<dbReference type="FunFam" id="3.40.47.10:FF:000007">
    <property type="entry name" value="acetyl-CoA acetyltransferase, mitochondrial"/>
    <property type="match status" value="1"/>
</dbReference>